<protein>
    <submittedName>
        <fullName evidence="2">CAZy families CE9 protein</fullName>
    </submittedName>
</protein>
<accession>A0A060C8U1</accession>
<evidence type="ECO:0000259" key="1">
    <source>
        <dbReference type="Pfam" id="PF01979"/>
    </source>
</evidence>
<dbReference type="InterPro" id="IPR006680">
    <property type="entry name" value="Amidohydro-rel"/>
</dbReference>
<sequence length="60" mass="6561">MDWNLATPEEAIMMGSFVPAVSCHIDDVCGSIEAGRAADFIVLDQKNESSCNLSRWTKTV</sequence>
<proteinExistence type="predicted"/>
<reference evidence="2" key="1">
    <citation type="journal article" date="2013" name="Environ. Microbiol.">
        <title>Seasonally variable intestinal metagenomes of the red palm weevil (Rhynchophorus ferrugineus).</title>
        <authorList>
            <person name="Jia S."/>
            <person name="Zhang X."/>
            <person name="Zhang G."/>
            <person name="Yin A."/>
            <person name="Zhang S."/>
            <person name="Li F."/>
            <person name="Wang L."/>
            <person name="Zhao D."/>
            <person name="Yun Q."/>
            <person name="Tala"/>
            <person name="Wang J."/>
            <person name="Sun G."/>
            <person name="Baabdullah M."/>
            <person name="Yu X."/>
            <person name="Hu S."/>
            <person name="Al-Mssallem I.S."/>
            <person name="Yu J."/>
        </authorList>
    </citation>
    <scope>NUCLEOTIDE SEQUENCE</scope>
</reference>
<dbReference type="AlphaFoldDB" id="A0A060C8U1"/>
<dbReference type="Gene3D" id="2.30.40.10">
    <property type="entry name" value="Urease, subunit C, domain 1"/>
    <property type="match status" value="1"/>
</dbReference>
<evidence type="ECO:0000313" key="2">
    <source>
        <dbReference type="EMBL" id="AIA93073.1"/>
    </source>
</evidence>
<dbReference type="EMBL" id="KF125742">
    <property type="protein sequence ID" value="AIA93073.1"/>
    <property type="molecule type" value="Genomic_DNA"/>
</dbReference>
<dbReference type="InterPro" id="IPR011059">
    <property type="entry name" value="Metal-dep_hydrolase_composite"/>
</dbReference>
<dbReference type="GO" id="GO:0016810">
    <property type="term" value="F:hydrolase activity, acting on carbon-nitrogen (but not peptide) bonds"/>
    <property type="evidence" value="ECO:0007669"/>
    <property type="project" value="InterPro"/>
</dbReference>
<dbReference type="Gene3D" id="3.20.20.140">
    <property type="entry name" value="Metal-dependent hydrolases"/>
    <property type="match status" value="1"/>
</dbReference>
<dbReference type="Pfam" id="PF01979">
    <property type="entry name" value="Amidohydro_1"/>
    <property type="match status" value="1"/>
</dbReference>
<organism evidence="2">
    <name type="scientific">uncultured Streptococcus sp</name>
    <dbReference type="NCBI Taxonomy" id="83427"/>
    <lineage>
        <taxon>Bacteria</taxon>
        <taxon>Bacillati</taxon>
        <taxon>Bacillota</taxon>
        <taxon>Bacilli</taxon>
        <taxon>Lactobacillales</taxon>
        <taxon>Streptococcaceae</taxon>
        <taxon>Streptococcus</taxon>
        <taxon>environmental samples</taxon>
    </lineage>
</organism>
<name>A0A060C8U1_9STRE</name>
<feature type="domain" description="Amidohydrolase-related" evidence="1">
    <location>
        <begin position="7"/>
        <end position="47"/>
    </location>
</feature>